<protein>
    <submittedName>
        <fullName evidence="1">Uncharacterized protein</fullName>
    </submittedName>
</protein>
<gene>
    <name evidence="1" type="ORF">KME65_14790</name>
</gene>
<sequence length="246" mass="27912">MLFPILDLTYIGERFDAIAPALVSAGKEAGVKDPDRSPWALQQAMHRLMELMGILVGQLESGSETTDGSLDELSELGDYGIQLLVDFSTVAAGLEMPQESEEMEDITLPLALWIVRHRGELRTLAPVINSLARLANRFREPSQLQQLYVLSVELIEALEPLMQAQRPDKAHPWSILLMNQAIIATRSHQPELIDQAYETLCRLLPDQASDFFREGMEQMDALNYPQKVREVVEKYYNLWSQPRILH</sequence>
<proteinExistence type="predicted"/>
<name>A0A944MCM6_9GAMM</name>
<evidence type="ECO:0000313" key="2">
    <source>
        <dbReference type="Proteomes" id="UP000770889"/>
    </source>
</evidence>
<dbReference type="Proteomes" id="UP000770889">
    <property type="component" value="Unassembled WGS sequence"/>
</dbReference>
<evidence type="ECO:0000313" key="1">
    <source>
        <dbReference type="EMBL" id="MBT2990219.1"/>
    </source>
</evidence>
<organism evidence="1 2">
    <name type="scientific">Candidatus Thiodiazotropha taylori</name>
    <dbReference type="NCBI Taxonomy" id="2792791"/>
    <lineage>
        <taxon>Bacteria</taxon>
        <taxon>Pseudomonadati</taxon>
        <taxon>Pseudomonadota</taxon>
        <taxon>Gammaproteobacteria</taxon>
        <taxon>Chromatiales</taxon>
        <taxon>Sedimenticolaceae</taxon>
        <taxon>Candidatus Thiodiazotropha</taxon>
    </lineage>
</organism>
<accession>A0A944MCM6</accession>
<dbReference type="AlphaFoldDB" id="A0A944MCM6"/>
<comment type="caution">
    <text evidence="1">The sequence shown here is derived from an EMBL/GenBank/DDBJ whole genome shotgun (WGS) entry which is preliminary data.</text>
</comment>
<dbReference type="EMBL" id="JAHHGM010000014">
    <property type="protein sequence ID" value="MBT2990219.1"/>
    <property type="molecule type" value="Genomic_DNA"/>
</dbReference>
<reference evidence="1 2" key="1">
    <citation type="submission" date="2021-05" db="EMBL/GenBank/DDBJ databases">
        <title>Genetic and Functional Diversity in Clade A Lucinid endosymbionts from the Bahamas.</title>
        <authorList>
            <person name="Giani N.M."/>
            <person name="Engel A.S."/>
            <person name="Campbell B.J."/>
        </authorList>
    </citation>
    <scope>NUCLEOTIDE SEQUENCE [LARGE SCALE GENOMIC DNA]</scope>
    <source>
        <strain evidence="1">LUC16012Gg_MoonRockCtena</strain>
    </source>
</reference>